<dbReference type="SUPFAM" id="SSF46785">
    <property type="entry name" value="Winged helix' DNA-binding domain"/>
    <property type="match status" value="1"/>
</dbReference>
<keyword evidence="3" id="KW-0804">Transcription</keyword>
<dbReference type="PANTHER" id="PTHR42756">
    <property type="entry name" value="TRANSCRIPTIONAL REGULATOR, MARR"/>
    <property type="match status" value="1"/>
</dbReference>
<dbReference type="RefSeq" id="WP_345585581.1">
    <property type="nucleotide sequence ID" value="NZ_BAABJG010000003.1"/>
</dbReference>
<dbReference type="PANTHER" id="PTHR42756:SF1">
    <property type="entry name" value="TRANSCRIPTIONAL REPRESSOR OF EMRAB OPERON"/>
    <property type="match status" value="1"/>
</dbReference>
<dbReference type="Gene3D" id="1.10.10.10">
    <property type="entry name" value="Winged helix-like DNA-binding domain superfamily/Winged helix DNA-binding domain"/>
    <property type="match status" value="1"/>
</dbReference>
<evidence type="ECO:0000313" key="6">
    <source>
        <dbReference type="Proteomes" id="UP001597180"/>
    </source>
</evidence>
<keyword evidence="6" id="KW-1185">Reference proteome</keyword>
<dbReference type="EMBL" id="JBHTLU010000019">
    <property type="protein sequence ID" value="MFD1221552.1"/>
    <property type="molecule type" value="Genomic_DNA"/>
</dbReference>
<dbReference type="PROSITE" id="PS50995">
    <property type="entry name" value="HTH_MARR_2"/>
    <property type="match status" value="1"/>
</dbReference>
<dbReference type="InterPro" id="IPR036388">
    <property type="entry name" value="WH-like_DNA-bd_sf"/>
</dbReference>
<comment type="caution">
    <text evidence="5">The sequence shown here is derived from an EMBL/GenBank/DDBJ whole genome shotgun (WGS) entry which is preliminary data.</text>
</comment>
<sequence length="158" mass="18290">MTKSRNELRKLALGTLKLVKEFQHAQDQRSDLDRVTFEILMLVKIREQIRLTDIAKELQMNPSSITRRIQSLKQLNQISVISDPNDLRSSLICLTEIGEEMLKEFFERSVDGLAHILMEWNDDEIRVLADSLTRYADAMETWRTSTANTQEGVNDHGE</sequence>
<dbReference type="Pfam" id="PF01047">
    <property type="entry name" value="MarR"/>
    <property type="match status" value="1"/>
</dbReference>
<evidence type="ECO:0000259" key="4">
    <source>
        <dbReference type="PROSITE" id="PS50995"/>
    </source>
</evidence>
<keyword evidence="2" id="KW-0238">DNA-binding</keyword>
<dbReference type="Proteomes" id="UP001597180">
    <property type="component" value="Unassembled WGS sequence"/>
</dbReference>
<evidence type="ECO:0000256" key="2">
    <source>
        <dbReference type="ARBA" id="ARBA00023125"/>
    </source>
</evidence>
<organism evidence="5 6">
    <name type="scientific">Paenibacillus vulneris</name>
    <dbReference type="NCBI Taxonomy" id="1133364"/>
    <lineage>
        <taxon>Bacteria</taxon>
        <taxon>Bacillati</taxon>
        <taxon>Bacillota</taxon>
        <taxon>Bacilli</taxon>
        <taxon>Bacillales</taxon>
        <taxon>Paenibacillaceae</taxon>
        <taxon>Paenibacillus</taxon>
    </lineage>
</organism>
<keyword evidence="1" id="KW-0805">Transcription regulation</keyword>
<proteinExistence type="predicted"/>
<dbReference type="InterPro" id="IPR000835">
    <property type="entry name" value="HTH_MarR-typ"/>
</dbReference>
<gene>
    <name evidence="5" type="ORF">ACFQ4B_15655</name>
</gene>
<feature type="domain" description="HTH marR-type" evidence="4">
    <location>
        <begin position="1"/>
        <end position="137"/>
    </location>
</feature>
<evidence type="ECO:0000256" key="1">
    <source>
        <dbReference type="ARBA" id="ARBA00023015"/>
    </source>
</evidence>
<accession>A0ABW3UMK3</accession>
<evidence type="ECO:0000313" key="5">
    <source>
        <dbReference type="EMBL" id="MFD1221552.1"/>
    </source>
</evidence>
<protein>
    <submittedName>
        <fullName evidence="5">MarR family winged helix-turn-helix transcriptional regulator</fullName>
    </submittedName>
</protein>
<evidence type="ECO:0000256" key="3">
    <source>
        <dbReference type="ARBA" id="ARBA00023163"/>
    </source>
</evidence>
<dbReference type="SMART" id="SM00347">
    <property type="entry name" value="HTH_MARR"/>
    <property type="match status" value="1"/>
</dbReference>
<name>A0ABW3UMK3_9BACL</name>
<reference evidence="6" key="1">
    <citation type="journal article" date="2019" name="Int. J. Syst. Evol. Microbiol.">
        <title>The Global Catalogue of Microorganisms (GCM) 10K type strain sequencing project: providing services to taxonomists for standard genome sequencing and annotation.</title>
        <authorList>
            <consortium name="The Broad Institute Genomics Platform"/>
            <consortium name="The Broad Institute Genome Sequencing Center for Infectious Disease"/>
            <person name="Wu L."/>
            <person name="Ma J."/>
        </authorList>
    </citation>
    <scope>NUCLEOTIDE SEQUENCE [LARGE SCALE GENOMIC DNA]</scope>
    <source>
        <strain evidence="6">CCUG 53270</strain>
    </source>
</reference>
<dbReference type="InterPro" id="IPR036390">
    <property type="entry name" value="WH_DNA-bd_sf"/>
</dbReference>